<dbReference type="InterPro" id="IPR029154">
    <property type="entry name" value="HIBADH-like_NADP-bd"/>
</dbReference>
<dbReference type="SUPFAM" id="SSF48179">
    <property type="entry name" value="6-phosphogluconate dehydrogenase C-terminal domain-like"/>
    <property type="match status" value="1"/>
</dbReference>
<evidence type="ECO:0000256" key="3">
    <source>
        <dbReference type="ARBA" id="ARBA00023027"/>
    </source>
</evidence>
<dbReference type="InterPro" id="IPR013328">
    <property type="entry name" value="6PGD_dom2"/>
</dbReference>
<dbReference type="PIRSF" id="PIRSF000103">
    <property type="entry name" value="HIBADH"/>
    <property type="match status" value="1"/>
</dbReference>
<dbReference type="EMBL" id="JBFAKC010000018">
    <property type="protein sequence ID" value="MEV0711915.1"/>
    <property type="molecule type" value="Genomic_DNA"/>
</dbReference>
<dbReference type="Pfam" id="PF14833">
    <property type="entry name" value="NAD_binding_11"/>
    <property type="match status" value="1"/>
</dbReference>
<comment type="similarity">
    <text evidence="1">Belongs to the HIBADH-related family.</text>
</comment>
<dbReference type="Pfam" id="PF03446">
    <property type="entry name" value="NAD_binding_2"/>
    <property type="match status" value="1"/>
</dbReference>
<evidence type="ECO:0000313" key="6">
    <source>
        <dbReference type="EMBL" id="MEV0711915.1"/>
    </source>
</evidence>
<evidence type="ECO:0000256" key="2">
    <source>
        <dbReference type="ARBA" id="ARBA00023002"/>
    </source>
</evidence>
<dbReference type="SUPFAM" id="SSF51735">
    <property type="entry name" value="NAD(P)-binding Rossmann-fold domains"/>
    <property type="match status" value="1"/>
</dbReference>
<feature type="domain" description="6-phosphogluconate dehydrogenase NADP-binding" evidence="4">
    <location>
        <begin position="2"/>
        <end position="160"/>
    </location>
</feature>
<dbReference type="Gene3D" id="3.40.50.720">
    <property type="entry name" value="NAD(P)-binding Rossmann-like Domain"/>
    <property type="match status" value="1"/>
</dbReference>
<dbReference type="InterPro" id="IPR008927">
    <property type="entry name" value="6-PGluconate_DH-like_C_sf"/>
</dbReference>
<evidence type="ECO:0000259" key="4">
    <source>
        <dbReference type="Pfam" id="PF03446"/>
    </source>
</evidence>
<evidence type="ECO:0000259" key="5">
    <source>
        <dbReference type="Pfam" id="PF14833"/>
    </source>
</evidence>
<comment type="caution">
    <text evidence="6">The sequence shown here is derived from an EMBL/GenBank/DDBJ whole genome shotgun (WGS) entry which is preliminary data.</text>
</comment>
<keyword evidence="7" id="KW-1185">Reference proteome</keyword>
<sequence length="269" mass="26806">MRIGFVGAGRMGRPMIERLAKAGHTVRAVGRSAETRAALAETGAEPVASVSAAAAGAEALVVCVFTDDQVREVCLGGSLLSDLPRGAVLIVHTTGSPATVAAIAEAAEHYGVEVVDAPVSGGPHNIAAGKLTVFLGGSEDAVARAREVVCAYADPAVHVGALGSGQRVKLVNNALFAAQIGLVADAVRLGEQLGLDEATLLSALPHASSSGRALLSVASKGAVTQFMASVGEFLGKDVAVARALVAELGGDLGILEAAIDAGVPAHDPA</sequence>
<protein>
    <submittedName>
        <fullName evidence="6">NAD(P)-binding domain-containing protein</fullName>
    </submittedName>
</protein>
<dbReference type="Gene3D" id="1.10.1040.10">
    <property type="entry name" value="N-(1-d-carboxylethyl)-l-norvaline Dehydrogenase, domain 2"/>
    <property type="match status" value="1"/>
</dbReference>
<proteinExistence type="inferred from homology"/>
<dbReference type="InterPro" id="IPR006115">
    <property type="entry name" value="6PGDH_NADP-bd"/>
</dbReference>
<feature type="domain" description="3-hydroxyisobutyrate dehydrogenase-like NAD-binding" evidence="5">
    <location>
        <begin position="163"/>
        <end position="256"/>
    </location>
</feature>
<dbReference type="RefSeq" id="WP_109530414.1">
    <property type="nucleotide sequence ID" value="NZ_JBEXKW010000027.1"/>
</dbReference>
<dbReference type="Proteomes" id="UP001551695">
    <property type="component" value="Unassembled WGS sequence"/>
</dbReference>
<reference evidence="6 7" key="1">
    <citation type="submission" date="2024-06" db="EMBL/GenBank/DDBJ databases">
        <title>The Natural Products Discovery Center: Release of the First 8490 Sequenced Strains for Exploring Actinobacteria Biosynthetic Diversity.</title>
        <authorList>
            <person name="Kalkreuter E."/>
            <person name="Kautsar S.A."/>
            <person name="Yang D."/>
            <person name="Bader C.D."/>
            <person name="Teijaro C.N."/>
            <person name="Fluegel L."/>
            <person name="Davis C.M."/>
            <person name="Simpson J.R."/>
            <person name="Lauterbach L."/>
            <person name="Steele A.D."/>
            <person name="Gui C."/>
            <person name="Meng S."/>
            <person name="Li G."/>
            <person name="Viehrig K."/>
            <person name="Ye F."/>
            <person name="Su P."/>
            <person name="Kiefer A.F."/>
            <person name="Nichols A."/>
            <person name="Cepeda A.J."/>
            <person name="Yan W."/>
            <person name="Fan B."/>
            <person name="Jiang Y."/>
            <person name="Adhikari A."/>
            <person name="Zheng C.-J."/>
            <person name="Schuster L."/>
            <person name="Cowan T.M."/>
            <person name="Smanski M.J."/>
            <person name="Chevrette M.G."/>
            <person name="De Carvalho L.P.S."/>
            <person name="Shen B."/>
        </authorList>
    </citation>
    <scope>NUCLEOTIDE SEQUENCE [LARGE SCALE GENOMIC DNA]</scope>
    <source>
        <strain evidence="6 7">NPDC050403</strain>
    </source>
</reference>
<keyword evidence="3" id="KW-0520">NAD</keyword>
<organism evidence="6 7">
    <name type="scientific">Nocardia aurea</name>
    <dbReference type="NCBI Taxonomy" id="2144174"/>
    <lineage>
        <taxon>Bacteria</taxon>
        <taxon>Bacillati</taxon>
        <taxon>Actinomycetota</taxon>
        <taxon>Actinomycetes</taxon>
        <taxon>Mycobacteriales</taxon>
        <taxon>Nocardiaceae</taxon>
        <taxon>Nocardia</taxon>
    </lineage>
</organism>
<dbReference type="InterPro" id="IPR036291">
    <property type="entry name" value="NAD(P)-bd_dom_sf"/>
</dbReference>
<dbReference type="PANTHER" id="PTHR43060:SF15">
    <property type="entry name" value="3-HYDROXYISOBUTYRATE DEHYDROGENASE-LIKE 1, MITOCHONDRIAL-RELATED"/>
    <property type="match status" value="1"/>
</dbReference>
<name>A0ABV3G2M6_9NOCA</name>
<accession>A0ABV3G2M6</accession>
<evidence type="ECO:0000256" key="1">
    <source>
        <dbReference type="ARBA" id="ARBA00009080"/>
    </source>
</evidence>
<evidence type="ECO:0000313" key="7">
    <source>
        <dbReference type="Proteomes" id="UP001551695"/>
    </source>
</evidence>
<dbReference type="PANTHER" id="PTHR43060">
    <property type="entry name" value="3-HYDROXYISOBUTYRATE DEHYDROGENASE-LIKE 1, MITOCHONDRIAL-RELATED"/>
    <property type="match status" value="1"/>
</dbReference>
<gene>
    <name evidence="6" type="ORF">AB0I48_30590</name>
</gene>
<dbReference type="InterPro" id="IPR015815">
    <property type="entry name" value="HIBADH-related"/>
</dbReference>
<keyword evidence="2" id="KW-0560">Oxidoreductase</keyword>